<dbReference type="SUPFAM" id="SSF48452">
    <property type="entry name" value="TPR-like"/>
    <property type="match status" value="1"/>
</dbReference>
<dbReference type="Gene3D" id="1.25.40.10">
    <property type="entry name" value="Tetratricopeptide repeat domain"/>
    <property type="match status" value="1"/>
</dbReference>
<evidence type="ECO:0000313" key="2">
    <source>
        <dbReference type="Proteomes" id="UP001280121"/>
    </source>
</evidence>
<keyword evidence="2" id="KW-1185">Reference proteome</keyword>
<accession>A0AAD9WPB2</accession>
<reference evidence="1" key="1">
    <citation type="journal article" date="2023" name="Plant J.">
        <title>Genome sequences and population genomics provide insights into the demographic history, inbreeding, and mutation load of two 'living fossil' tree species of Dipteronia.</title>
        <authorList>
            <person name="Feng Y."/>
            <person name="Comes H.P."/>
            <person name="Chen J."/>
            <person name="Zhu S."/>
            <person name="Lu R."/>
            <person name="Zhang X."/>
            <person name="Li P."/>
            <person name="Qiu J."/>
            <person name="Olsen K.M."/>
            <person name="Qiu Y."/>
        </authorList>
    </citation>
    <scope>NUCLEOTIDE SEQUENCE</scope>
    <source>
        <strain evidence="1">KIB01</strain>
    </source>
</reference>
<name>A0AAD9WPB2_9ROSI</name>
<proteinExistence type="predicted"/>
<protein>
    <submittedName>
        <fullName evidence="1">Uncharacterized protein</fullName>
    </submittedName>
</protein>
<gene>
    <name evidence="1" type="ORF">Ddye_032220</name>
</gene>
<dbReference type="InterPro" id="IPR011990">
    <property type="entry name" value="TPR-like_helical_dom_sf"/>
</dbReference>
<dbReference type="AlphaFoldDB" id="A0AAD9WPB2"/>
<organism evidence="1 2">
    <name type="scientific">Dipteronia dyeriana</name>
    <dbReference type="NCBI Taxonomy" id="168575"/>
    <lineage>
        <taxon>Eukaryota</taxon>
        <taxon>Viridiplantae</taxon>
        <taxon>Streptophyta</taxon>
        <taxon>Embryophyta</taxon>
        <taxon>Tracheophyta</taxon>
        <taxon>Spermatophyta</taxon>
        <taxon>Magnoliopsida</taxon>
        <taxon>eudicotyledons</taxon>
        <taxon>Gunneridae</taxon>
        <taxon>Pentapetalae</taxon>
        <taxon>rosids</taxon>
        <taxon>malvids</taxon>
        <taxon>Sapindales</taxon>
        <taxon>Sapindaceae</taxon>
        <taxon>Hippocastanoideae</taxon>
        <taxon>Acereae</taxon>
        <taxon>Dipteronia</taxon>
    </lineage>
</organism>
<sequence length="111" mass="12014">MSLFFFRSASGDLELSAKKIQDLILRDQNHPAALIDYATLLLCKHGPGANAGESACAYQLAAFDVAKECLLGALKVHPKAAHTWVNLANAYHVTGDYRSSGKCLEKVLMAH</sequence>
<evidence type="ECO:0000313" key="1">
    <source>
        <dbReference type="EMBL" id="KAK2637428.1"/>
    </source>
</evidence>
<dbReference type="PANTHER" id="PTHR45523:SF1">
    <property type="entry name" value="TETRATRICOPEPTIDE REPEAT (TPR)-CONTAINING PROTEIN"/>
    <property type="match status" value="1"/>
</dbReference>
<dbReference type="EMBL" id="JANJYI010000009">
    <property type="protein sequence ID" value="KAK2637428.1"/>
    <property type="molecule type" value="Genomic_DNA"/>
</dbReference>
<comment type="caution">
    <text evidence="1">The sequence shown here is derived from an EMBL/GenBank/DDBJ whole genome shotgun (WGS) entry which is preliminary data.</text>
</comment>
<dbReference type="PANTHER" id="PTHR45523">
    <property type="entry name" value="TETRATRICOPEPTIDE REPEAT (TPR)-CONTAINING PROTEIN-RELATED"/>
    <property type="match status" value="1"/>
</dbReference>
<dbReference type="Proteomes" id="UP001280121">
    <property type="component" value="Unassembled WGS sequence"/>
</dbReference>